<dbReference type="InterPro" id="IPR001509">
    <property type="entry name" value="Epimerase_deHydtase"/>
</dbReference>
<dbReference type="NCBIfam" id="TIGR01777">
    <property type="entry name" value="yfcH"/>
    <property type="match status" value="1"/>
</dbReference>
<proteinExistence type="inferred from homology"/>
<evidence type="ECO:0000259" key="2">
    <source>
        <dbReference type="Pfam" id="PF01370"/>
    </source>
</evidence>
<dbReference type="RefSeq" id="WP_086788536.1">
    <property type="nucleotide sequence ID" value="NZ_JAGIOO010000001.1"/>
</dbReference>
<protein>
    <submittedName>
        <fullName evidence="4">Uncharacterized protein (TIGR01777 family)</fullName>
    </submittedName>
</protein>
<dbReference type="SUPFAM" id="SSF51735">
    <property type="entry name" value="NAD(P)-binding Rossmann-fold domains"/>
    <property type="match status" value="1"/>
</dbReference>
<sequence length="320" mass="34930">MKLVLTGGSGHVGRLLARELSSRGHHVVVLGRRPVEVPGATWVHWDGRSAGPWWGEVDGADAVVNLAGRSVGCRYTEANLPEMMDSRVDSTRAVGQAIARAVRPPRVWLQMSTATIYAHRFDRANDEATGVLGGAEPGVPAYWKYSVDIARNWEAEAENADTPRTRRVLLRTAMVMSPGSGGVFHALRWLVRLGVGGAVAGGRQYVSWIHGQDFVHAVEFLLEHEAISGPVNLAAPRPLPQREFMRGLRHAMGVPLGVPSTRWLAEVGAFVRRADTELLLKSRRVVPGRLLEAGFGFRYPDWDTAARELVRARVPAPGPG</sequence>
<keyword evidence="5" id="KW-1185">Reference proteome</keyword>
<dbReference type="Proteomes" id="UP001519363">
    <property type="component" value="Unassembled WGS sequence"/>
</dbReference>
<gene>
    <name evidence="4" type="ORF">JOF53_007560</name>
</gene>
<accession>A0ABS5AQ35</accession>
<feature type="domain" description="DUF1731" evidence="3">
    <location>
        <begin position="275"/>
        <end position="309"/>
    </location>
</feature>
<organism evidence="4 5">
    <name type="scientific">Crossiella equi</name>
    <dbReference type="NCBI Taxonomy" id="130796"/>
    <lineage>
        <taxon>Bacteria</taxon>
        <taxon>Bacillati</taxon>
        <taxon>Actinomycetota</taxon>
        <taxon>Actinomycetes</taxon>
        <taxon>Pseudonocardiales</taxon>
        <taxon>Pseudonocardiaceae</taxon>
        <taxon>Crossiella</taxon>
    </lineage>
</organism>
<dbReference type="InterPro" id="IPR036291">
    <property type="entry name" value="NAD(P)-bd_dom_sf"/>
</dbReference>
<evidence type="ECO:0000256" key="1">
    <source>
        <dbReference type="ARBA" id="ARBA00009353"/>
    </source>
</evidence>
<evidence type="ECO:0000313" key="4">
    <source>
        <dbReference type="EMBL" id="MBP2478688.1"/>
    </source>
</evidence>
<dbReference type="InterPro" id="IPR010099">
    <property type="entry name" value="SDR39U1"/>
</dbReference>
<dbReference type="PANTHER" id="PTHR11092">
    <property type="entry name" value="SUGAR NUCLEOTIDE EPIMERASE RELATED"/>
    <property type="match status" value="1"/>
</dbReference>
<evidence type="ECO:0000259" key="3">
    <source>
        <dbReference type="Pfam" id="PF08338"/>
    </source>
</evidence>
<feature type="domain" description="NAD-dependent epimerase/dehydratase" evidence="2">
    <location>
        <begin position="4"/>
        <end position="226"/>
    </location>
</feature>
<evidence type="ECO:0000313" key="5">
    <source>
        <dbReference type="Proteomes" id="UP001519363"/>
    </source>
</evidence>
<dbReference type="PANTHER" id="PTHR11092:SF0">
    <property type="entry name" value="EPIMERASE FAMILY PROTEIN SDR39U1"/>
    <property type="match status" value="1"/>
</dbReference>
<comment type="similarity">
    <text evidence="1">Belongs to the NAD(P)-dependent epimerase/dehydratase family. SDR39U1 subfamily.</text>
</comment>
<dbReference type="Gene3D" id="3.40.50.720">
    <property type="entry name" value="NAD(P)-binding Rossmann-like Domain"/>
    <property type="match status" value="1"/>
</dbReference>
<comment type="caution">
    <text evidence="4">The sequence shown here is derived from an EMBL/GenBank/DDBJ whole genome shotgun (WGS) entry which is preliminary data.</text>
</comment>
<dbReference type="InterPro" id="IPR013549">
    <property type="entry name" value="DUF1731"/>
</dbReference>
<reference evidence="4 5" key="1">
    <citation type="submission" date="2021-03" db="EMBL/GenBank/DDBJ databases">
        <title>Sequencing the genomes of 1000 actinobacteria strains.</title>
        <authorList>
            <person name="Klenk H.-P."/>
        </authorList>
    </citation>
    <scope>NUCLEOTIDE SEQUENCE [LARGE SCALE GENOMIC DNA]</scope>
    <source>
        <strain evidence="4 5">DSM 44580</strain>
    </source>
</reference>
<dbReference type="EMBL" id="JAGIOO010000001">
    <property type="protein sequence ID" value="MBP2478688.1"/>
    <property type="molecule type" value="Genomic_DNA"/>
</dbReference>
<dbReference type="Pfam" id="PF01370">
    <property type="entry name" value="Epimerase"/>
    <property type="match status" value="1"/>
</dbReference>
<name>A0ABS5AQ35_9PSEU</name>
<dbReference type="Pfam" id="PF08338">
    <property type="entry name" value="DUF1731"/>
    <property type="match status" value="1"/>
</dbReference>